<evidence type="ECO:0000256" key="2">
    <source>
        <dbReference type="ARBA" id="ARBA00023080"/>
    </source>
</evidence>
<evidence type="ECO:0000256" key="3">
    <source>
        <dbReference type="SAM" id="Phobius"/>
    </source>
</evidence>
<protein>
    <recommendedName>
        <fullName evidence="6">dUTPase-like domain-containing protein</fullName>
    </recommendedName>
</protein>
<dbReference type="EMBL" id="JAUUDS010000013">
    <property type="protein sequence ID" value="MDP1028724.1"/>
    <property type="molecule type" value="Genomic_DNA"/>
</dbReference>
<dbReference type="InterPro" id="IPR011962">
    <property type="entry name" value="dCTP_deaminase"/>
</dbReference>
<gene>
    <name evidence="4" type="ORF">Q5H91_15995</name>
</gene>
<keyword evidence="1" id="KW-0378">Hydrolase</keyword>
<sequence length="275" mass="30068">MLLTQAQIRGLNIVSNDVPGGWRPTSYDATVGDIVIGGKILSENSYVIPPRGVAWVVSTETFALPDKVTGLATLRTTWTHKGVLALNVGVVDPSWTGSLSTALVNLSKTPFPISKGDPFFRVVFNRHRASGAPASGQPRDAYLRSTTERSALFARTFLDMDSLSSEIAKEILGLPKIAVIIGIVALLVSIAAIFAPIGFSTWSEYRQIPVKYDQLSKRIDDINSDIINKKISDLERELAILRALNVERQKPTQVRTIRQYPPPHIVVNANQAAQP</sequence>
<dbReference type="SUPFAM" id="SSF51283">
    <property type="entry name" value="dUTPase-like"/>
    <property type="match status" value="1"/>
</dbReference>
<evidence type="ECO:0008006" key="6">
    <source>
        <dbReference type="Google" id="ProtNLM"/>
    </source>
</evidence>
<evidence type="ECO:0000313" key="5">
    <source>
        <dbReference type="Proteomes" id="UP001230685"/>
    </source>
</evidence>
<evidence type="ECO:0000313" key="4">
    <source>
        <dbReference type="EMBL" id="MDP1028724.1"/>
    </source>
</evidence>
<accession>A0ABT9EP33</accession>
<dbReference type="InterPro" id="IPR036157">
    <property type="entry name" value="dUTPase-like_sf"/>
</dbReference>
<dbReference type="RefSeq" id="WP_305174445.1">
    <property type="nucleotide sequence ID" value="NZ_JAUUDS010000013.1"/>
</dbReference>
<dbReference type="InterPro" id="IPR033704">
    <property type="entry name" value="dUTPase_trimeric"/>
</dbReference>
<evidence type="ECO:0000256" key="1">
    <source>
        <dbReference type="ARBA" id="ARBA00022801"/>
    </source>
</evidence>
<dbReference type="CDD" id="cd07557">
    <property type="entry name" value="trimeric_dUTPase"/>
    <property type="match status" value="1"/>
</dbReference>
<dbReference type="Proteomes" id="UP001230685">
    <property type="component" value="Unassembled WGS sequence"/>
</dbReference>
<keyword evidence="3" id="KW-0812">Transmembrane</keyword>
<keyword evidence="2" id="KW-0546">Nucleotide metabolism</keyword>
<feature type="transmembrane region" description="Helical" evidence="3">
    <location>
        <begin position="177"/>
        <end position="199"/>
    </location>
</feature>
<name>A0ABT9EP33_9SPHN</name>
<dbReference type="Pfam" id="PF22769">
    <property type="entry name" value="DCD"/>
    <property type="match status" value="1"/>
</dbReference>
<dbReference type="Gene3D" id="2.70.40.10">
    <property type="match status" value="1"/>
</dbReference>
<comment type="caution">
    <text evidence="4">The sequence shown here is derived from an EMBL/GenBank/DDBJ whole genome shotgun (WGS) entry which is preliminary data.</text>
</comment>
<keyword evidence="3" id="KW-1133">Transmembrane helix</keyword>
<organism evidence="4 5">
    <name type="scientific">Sphingomonas aurea</name>
    <dbReference type="NCBI Taxonomy" id="3063994"/>
    <lineage>
        <taxon>Bacteria</taxon>
        <taxon>Pseudomonadati</taxon>
        <taxon>Pseudomonadota</taxon>
        <taxon>Alphaproteobacteria</taxon>
        <taxon>Sphingomonadales</taxon>
        <taxon>Sphingomonadaceae</taxon>
        <taxon>Sphingomonas</taxon>
    </lineage>
</organism>
<keyword evidence="5" id="KW-1185">Reference proteome</keyword>
<reference evidence="4 5" key="1">
    <citation type="submission" date="2023-07" db="EMBL/GenBank/DDBJ databases">
        <authorList>
            <person name="Kim M.K."/>
        </authorList>
    </citation>
    <scope>NUCLEOTIDE SEQUENCE [LARGE SCALE GENOMIC DNA]</scope>
    <source>
        <strain evidence="4 5">KR1UV-12</strain>
    </source>
</reference>
<proteinExistence type="predicted"/>
<keyword evidence="3" id="KW-0472">Membrane</keyword>